<dbReference type="STRING" id="1549855.AY555_09515"/>
<dbReference type="GeneID" id="53317390"/>
<gene>
    <name evidence="2" type="ORF">AY555_09515</name>
</gene>
<name>A0A143DGV0_9PROT</name>
<evidence type="ECO:0000313" key="3">
    <source>
        <dbReference type="Proteomes" id="UP000076066"/>
    </source>
</evidence>
<dbReference type="GO" id="GO:0003677">
    <property type="term" value="F:DNA binding"/>
    <property type="evidence" value="ECO:0007669"/>
    <property type="project" value="InterPro"/>
</dbReference>
<dbReference type="OrthoDB" id="9797172at2"/>
<reference evidence="2 3" key="1">
    <citation type="submission" date="2016-02" db="EMBL/GenBank/DDBJ databases">
        <title>Complete Genome of H5569, the type strain of the newly described species Haematospirillium jordaniae.</title>
        <authorList>
            <person name="Nicholson A.C."/>
            <person name="Humrighouse B.W."/>
            <person name="Loparov V."/>
            <person name="McQuiston J.R."/>
        </authorList>
    </citation>
    <scope>NUCLEOTIDE SEQUENCE [LARGE SCALE GENOMIC DNA]</scope>
    <source>
        <strain evidence="2 3">H5569</strain>
    </source>
</reference>
<dbReference type="KEGG" id="hjo:AY555_09515"/>
<accession>A0A143DGV0</accession>
<dbReference type="Gene3D" id="1.10.260.40">
    <property type="entry name" value="lambda repressor-like DNA-binding domains"/>
    <property type="match status" value="1"/>
</dbReference>
<dbReference type="AlphaFoldDB" id="A0A143DGV0"/>
<dbReference type="PROSITE" id="PS50943">
    <property type="entry name" value="HTH_CROC1"/>
    <property type="match status" value="1"/>
</dbReference>
<keyword evidence="3" id="KW-1185">Reference proteome</keyword>
<evidence type="ECO:0000259" key="1">
    <source>
        <dbReference type="PROSITE" id="PS50943"/>
    </source>
</evidence>
<dbReference type="Proteomes" id="UP000076066">
    <property type="component" value="Chromosome"/>
</dbReference>
<organism evidence="2 3">
    <name type="scientific">Haematospirillum jordaniae</name>
    <dbReference type="NCBI Taxonomy" id="1549855"/>
    <lineage>
        <taxon>Bacteria</taxon>
        <taxon>Pseudomonadati</taxon>
        <taxon>Pseudomonadota</taxon>
        <taxon>Alphaproteobacteria</taxon>
        <taxon>Rhodospirillales</taxon>
        <taxon>Novispirillaceae</taxon>
        <taxon>Haematospirillum</taxon>
    </lineage>
</organism>
<dbReference type="CDD" id="cd00093">
    <property type="entry name" value="HTH_XRE"/>
    <property type="match status" value="1"/>
</dbReference>
<dbReference type="Pfam" id="PF01381">
    <property type="entry name" value="HTH_3"/>
    <property type="match status" value="1"/>
</dbReference>
<proteinExistence type="predicted"/>
<protein>
    <submittedName>
        <fullName evidence="2">Transcriptional regulator</fullName>
    </submittedName>
</protein>
<dbReference type="InterPro" id="IPR010982">
    <property type="entry name" value="Lambda_DNA-bd_dom_sf"/>
</dbReference>
<dbReference type="SUPFAM" id="SSF47413">
    <property type="entry name" value="lambda repressor-like DNA-binding domains"/>
    <property type="match status" value="1"/>
</dbReference>
<evidence type="ECO:0000313" key="2">
    <source>
        <dbReference type="EMBL" id="AMW35378.1"/>
    </source>
</evidence>
<feature type="domain" description="HTH cro/C1-type" evidence="1">
    <location>
        <begin position="18"/>
        <end position="72"/>
    </location>
</feature>
<dbReference type="InterPro" id="IPR001387">
    <property type="entry name" value="Cro/C1-type_HTH"/>
</dbReference>
<sequence length="144" mass="16507">MNSEKDPDPIDIHVGSRMQLRRTLMGMTQEQLAKSIGVSFQQVQKYERGLNRLSASRLFDVCQALGVSMLYFFEDITEELLRSRKRNADVIDPAALGGRGRRPVGDLMNKTESLELVRSYWHMPANQREKIRALVDTLARANRE</sequence>
<dbReference type="SMART" id="SM00530">
    <property type="entry name" value="HTH_XRE"/>
    <property type="match status" value="1"/>
</dbReference>
<dbReference type="RefSeq" id="WP_066136074.1">
    <property type="nucleotide sequence ID" value="NZ_CP014525.1"/>
</dbReference>
<dbReference type="EMBL" id="CP014525">
    <property type="protein sequence ID" value="AMW35378.1"/>
    <property type="molecule type" value="Genomic_DNA"/>
</dbReference>